<evidence type="ECO:0000256" key="6">
    <source>
        <dbReference type="SAM" id="Phobius"/>
    </source>
</evidence>
<evidence type="ECO:0000313" key="8">
    <source>
        <dbReference type="Proteomes" id="UP000663872"/>
    </source>
</evidence>
<name>A0A818WSR7_9BILA</name>
<comment type="similarity">
    <text evidence="1">Belongs to the phosphoglycerate mutase family. BPG-dependent PGAM subfamily.</text>
</comment>
<evidence type="ECO:0000256" key="3">
    <source>
        <dbReference type="ARBA" id="ARBA00022801"/>
    </source>
</evidence>
<proteinExistence type="inferred from homology"/>
<keyword evidence="6" id="KW-0812">Transmembrane</keyword>
<protein>
    <recommendedName>
        <fullName evidence="4">Serine/threonine-protein phosphatase PGAM5, mitochondrial</fullName>
        <ecNumber evidence="2">3.1.3.16</ecNumber>
    </recommendedName>
    <alternativeName>
        <fullName evidence="5">Serine/threonine-protein phosphatase Pgam5, mitochondrial</fullName>
    </alternativeName>
</protein>
<comment type="caution">
    <text evidence="7">The sequence shown here is derived from an EMBL/GenBank/DDBJ whole genome shotgun (WGS) entry which is preliminary data.</text>
</comment>
<dbReference type="InterPro" id="IPR013078">
    <property type="entry name" value="His_Pase_superF_clade-1"/>
</dbReference>
<accession>A0A818WSR7</accession>
<dbReference type="SUPFAM" id="SSF53254">
    <property type="entry name" value="Phosphoglycerate mutase-like"/>
    <property type="match status" value="1"/>
</dbReference>
<dbReference type="PANTHER" id="PTHR20935">
    <property type="entry name" value="PHOSPHOGLYCERATE MUTASE-RELATED"/>
    <property type="match status" value="1"/>
</dbReference>
<feature type="transmembrane region" description="Helical" evidence="6">
    <location>
        <begin position="121"/>
        <end position="142"/>
    </location>
</feature>
<dbReference type="InterPro" id="IPR051021">
    <property type="entry name" value="Mito_Ser/Thr_phosphatase"/>
</dbReference>
<dbReference type="Pfam" id="PF00300">
    <property type="entry name" value="His_Phos_1"/>
    <property type="match status" value="1"/>
</dbReference>
<sequence>MDLRNLLLPNSNIYLKLHSILTLLFKYLRLLEFIFAVILYIESAKFLSSHFIQHYFRSKYSLQVSFNFQKASFVQAVHLNNISELFSFFVVMHTASRTSIQQRSLISQMFLICLHLIQRLLVAKFFVGLFMGIISTVIVYNLKEPIEKPRFRPDQSKFEYEKNQQTFDDSNPSKPSIWNSSWDGFKSENKFPRHFYLIRHGQYFDNARTMEEMKLTLLGKEQLEYTGKRLNQTKTHFDRLIHSGMVRAFESAVIINQQFDSKLDLIEDKSLSEGLPVAPIPYAGINQRDIETYGDRARIDGAFAKYFHRARSDQNKETHDIIVFHANILRYFICKIMQFPVEAWLRITLNHGSITQITILSDGGIVLKTIGDSGFIPANKVTF</sequence>
<keyword evidence="3" id="KW-0378">Hydrolase</keyword>
<evidence type="ECO:0000256" key="1">
    <source>
        <dbReference type="ARBA" id="ARBA00006717"/>
    </source>
</evidence>
<dbReference type="AlphaFoldDB" id="A0A818WSR7"/>
<dbReference type="EMBL" id="CAJNYT010005333">
    <property type="protein sequence ID" value="CAF3729591.1"/>
    <property type="molecule type" value="Genomic_DNA"/>
</dbReference>
<keyword evidence="6" id="KW-0472">Membrane</keyword>
<dbReference type="EC" id="3.1.3.16" evidence="2"/>
<dbReference type="GO" id="GO:0005739">
    <property type="term" value="C:mitochondrion"/>
    <property type="evidence" value="ECO:0007669"/>
    <property type="project" value="TreeGrafter"/>
</dbReference>
<evidence type="ECO:0000256" key="5">
    <source>
        <dbReference type="ARBA" id="ARBA00040722"/>
    </source>
</evidence>
<organism evidence="7 8">
    <name type="scientific">Rotaria socialis</name>
    <dbReference type="NCBI Taxonomy" id="392032"/>
    <lineage>
        <taxon>Eukaryota</taxon>
        <taxon>Metazoa</taxon>
        <taxon>Spiralia</taxon>
        <taxon>Gnathifera</taxon>
        <taxon>Rotifera</taxon>
        <taxon>Eurotatoria</taxon>
        <taxon>Bdelloidea</taxon>
        <taxon>Philodinida</taxon>
        <taxon>Philodinidae</taxon>
        <taxon>Rotaria</taxon>
    </lineage>
</organism>
<evidence type="ECO:0000313" key="7">
    <source>
        <dbReference type="EMBL" id="CAF3729591.1"/>
    </source>
</evidence>
<dbReference type="InterPro" id="IPR029033">
    <property type="entry name" value="His_PPase_superfam"/>
</dbReference>
<dbReference type="GO" id="GO:0090141">
    <property type="term" value="P:positive regulation of mitochondrial fission"/>
    <property type="evidence" value="ECO:0007669"/>
    <property type="project" value="TreeGrafter"/>
</dbReference>
<dbReference type="GO" id="GO:0004722">
    <property type="term" value="F:protein serine/threonine phosphatase activity"/>
    <property type="evidence" value="ECO:0007669"/>
    <property type="project" value="UniProtKB-EC"/>
</dbReference>
<dbReference type="CDD" id="cd07067">
    <property type="entry name" value="HP_PGM_like"/>
    <property type="match status" value="1"/>
</dbReference>
<dbReference type="PANTHER" id="PTHR20935:SF0">
    <property type="entry name" value="SERINE_THREONINE-PROTEIN PHOSPHATASE PGAM5, MITOCHONDRIAL"/>
    <property type="match status" value="1"/>
</dbReference>
<evidence type="ECO:0000256" key="4">
    <source>
        <dbReference type="ARBA" id="ARBA00039765"/>
    </source>
</evidence>
<feature type="transmembrane region" description="Helical" evidence="6">
    <location>
        <begin position="20"/>
        <end position="41"/>
    </location>
</feature>
<dbReference type="Proteomes" id="UP000663872">
    <property type="component" value="Unassembled WGS sequence"/>
</dbReference>
<gene>
    <name evidence="7" type="ORF">GRG538_LOCUS30176</name>
</gene>
<reference evidence="7" key="1">
    <citation type="submission" date="2021-02" db="EMBL/GenBank/DDBJ databases">
        <authorList>
            <person name="Nowell W R."/>
        </authorList>
    </citation>
    <scope>NUCLEOTIDE SEQUENCE</scope>
</reference>
<evidence type="ECO:0000256" key="2">
    <source>
        <dbReference type="ARBA" id="ARBA00013081"/>
    </source>
</evidence>
<keyword evidence="6" id="KW-1133">Transmembrane helix</keyword>
<dbReference type="Gene3D" id="3.40.50.1240">
    <property type="entry name" value="Phosphoglycerate mutase-like"/>
    <property type="match status" value="1"/>
</dbReference>